<gene>
    <name evidence="2" type="ORF">MBBWO_13640</name>
</gene>
<proteinExistence type="predicted"/>
<comment type="caution">
    <text evidence="2">The sequence shown here is derived from an EMBL/GenBank/DDBJ whole genome shotgun (WGS) entry which is preliminary data.</text>
</comment>
<dbReference type="AlphaFoldDB" id="A0A2U1S622"/>
<organism evidence="2 3">
    <name type="scientific">Methanobrevibacter woesei</name>
    <dbReference type="NCBI Taxonomy" id="190976"/>
    <lineage>
        <taxon>Archaea</taxon>
        <taxon>Methanobacteriati</taxon>
        <taxon>Methanobacteriota</taxon>
        <taxon>Methanomada group</taxon>
        <taxon>Methanobacteria</taxon>
        <taxon>Methanobacteriales</taxon>
        <taxon>Methanobacteriaceae</taxon>
        <taxon>Methanobrevibacter</taxon>
    </lineage>
</organism>
<protein>
    <recommendedName>
        <fullName evidence="1">Imm-5-like domain-containing protein</fullName>
    </recommendedName>
</protein>
<feature type="domain" description="Imm-5-like" evidence="1">
    <location>
        <begin position="32"/>
        <end position="157"/>
    </location>
</feature>
<sequence length="180" mass="21225">MNWLDDVKIKLKRKNQILFRKDCEFLEDLASLVEKQNRIVLVMWAFDLACESIKVLEEKYPHENRPRDALVYSKAWARGEIKMPIAQRKILDCHGFAKEIDNKEDIATVHAVGQACSVVHTAGHAMGYPIYDLTSFVHRYGIDDCFEFIESRKQEYIDKLNYWSKNKDIYNFTWADFLLK</sequence>
<name>A0A2U1S622_9EURY</name>
<evidence type="ECO:0000313" key="3">
    <source>
        <dbReference type="Proteomes" id="UP000245577"/>
    </source>
</evidence>
<dbReference type="InterPro" id="IPR048667">
    <property type="entry name" value="Imm5-like"/>
</dbReference>
<dbReference type="EMBL" id="MZGU01000006">
    <property type="protein sequence ID" value="PWB85050.1"/>
    <property type="molecule type" value="Genomic_DNA"/>
</dbReference>
<reference evidence="2 3" key="1">
    <citation type="submission" date="2017-03" db="EMBL/GenBank/DDBJ databases">
        <title>Genome sequence of Methanobrevibacter wosei.</title>
        <authorList>
            <person name="Poehlein A."/>
            <person name="Seedorf H."/>
            <person name="Daniel R."/>
        </authorList>
    </citation>
    <scope>NUCLEOTIDE SEQUENCE [LARGE SCALE GENOMIC DNA]</scope>
    <source>
        <strain evidence="2 3">DSM 11979</strain>
    </source>
</reference>
<evidence type="ECO:0000313" key="2">
    <source>
        <dbReference type="EMBL" id="PWB85050.1"/>
    </source>
</evidence>
<dbReference type="RefSeq" id="WP_116670143.1">
    <property type="nucleotide sequence ID" value="NZ_MZGU01000006.1"/>
</dbReference>
<evidence type="ECO:0000259" key="1">
    <source>
        <dbReference type="Pfam" id="PF21805"/>
    </source>
</evidence>
<accession>A0A2U1S622</accession>
<dbReference type="Pfam" id="PF21805">
    <property type="entry name" value="Imm5_like"/>
    <property type="match status" value="1"/>
</dbReference>
<keyword evidence="3" id="KW-1185">Reference proteome</keyword>
<dbReference type="Proteomes" id="UP000245577">
    <property type="component" value="Unassembled WGS sequence"/>
</dbReference>